<feature type="region of interest" description="Disordered" evidence="1">
    <location>
        <begin position="218"/>
        <end position="242"/>
    </location>
</feature>
<evidence type="ECO:0000313" key="3">
    <source>
        <dbReference type="Proteomes" id="UP001321760"/>
    </source>
</evidence>
<protein>
    <submittedName>
        <fullName evidence="2">Uncharacterized protein</fullName>
    </submittedName>
</protein>
<feature type="region of interest" description="Disordered" evidence="1">
    <location>
        <begin position="90"/>
        <end position="145"/>
    </location>
</feature>
<organism evidence="2 3">
    <name type="scientific">Podospora aff. communis PSN243</name>
    <dbReference type="NCBI Taxonomy" id="3040156"/>
    <lineage>
        <taxon>Eukaryota</taxon>
        <taxon>Fungi</taxon>
        <taxon>Dikarya</taxon>
        <taxon>Ascomycota</taxon>
        <taxon>Pezizomycotina</taxon>
        <taxon>Sordariomycetes</taxon>
        <taxon>Sordariomycetidae</taxon>
        <taxon>Sordariales</taxon>
        <taxon>Podosporaceae</taxon>
        <taxon>Podospora</taxon>
    </lineage>
</organism>
<reference evidence="2" key="2">
    <citation type="submission" date="2023-05" db="EMBL/GenBank/DDBJ databases">
        <authorList>
            <consortium name="Lawrence Berkeley National Laboratory"/>
            <person name="Steindorff A."/>
            <person name="Hensen N."/>
            <person name="Bonometti L."/>
            <person name="Westerberg I."/>
            <person name="Brannstrom I.O."/>
            <person name="Guillou S."/>
            <person name="Cros-Aarteil S."/>
            <person name="Calhoun S."/>
            <person name="Haridas S."/>
            <person name="Kuo A."/>
            <person name="Mondo S."/>
            <person name="Pangilinan J."/>
            <person name="Riley R."/>
            <person name="Labutti K."/>
            <person name="Andreopoulos B."/>
            <person name="Lipzen A."/>
            <person name="Chen C."/>
            <person name="Yanf M."/>
            <person name="Daum C."/>
            <person name="Ng V."/>
            <person name="Clum A."/>
            <person name="Ohm R."/>
            <person name="Martin F."/>
            <person name="Silar P."/>
            <person name="Natvig D."/>
            <person name="Lalanne C."/>
            <person name="Gautier V."/>
            <person name="Ament-Velasquez S.L."/>
            <person name="Kruys A."/>
            <person name="Hutchinson M.I."/>
            <person name="Powell A.J."/>
            <person name="Barry K."/>
            <person name="Miller A.N."/>
            <person name="Grigoriev I.V."/>
            <person name="Debuchy R."/>
            <person name="Gladieux P."/>
            <person name="Thoren M.H."/>
            <person name="Johannesson H."/>
        </authorList>
    </citation>
    <scope>NUCLEOTIDE SEQUENCE</scope>
    <source>
        <strain evidence="2">PSN243</strain>
    </source>
</reference>
<feature type="compositionally biased region" description="Basic residues" evidence="1">
    <location>
        <begin position="130"/>
        <end position="139"/>
    </location>
</feature>
<dbReference type="Proteomes" id="UP001321760">
    <property type="component" value="Unassembled WGS sequence"/>
</dbReference>
<reference evidence="2" key="1">
    <citation type="journal article" date="2023" name="Mol. Phylogenet. Evol.">
        <title>Genome-scale phylogeny and comparative genomics of the fungal order Sordariales.</title>
        <authorList>
            <person name="Hensen N."/>
            <person name="Bonometti L."/>
            <person name="Westerberg I."/>
            <person name="Brannstrom I.O."/>
            <person name="Guillou S."/>
            <person name="Cros-Aarteil S."/>
            <person name="Calhoun S."/>
            <person name="Haridas S."/>
            <person name="Kuo A."/>
            <person name="Mondo S."/>
            <person name="Pangilinan J."/>
            <person name="Riley R."/>
            <person name="LaButti K."/>
            <person name="Andreopoulos B."/>
            <person name="Lipzen A."/>
            <person name="Chen C."/>
            <person name="Yan M."/>
            <person name="Daum C."/>
            <person name="Ng V."/>
            <person name="Clum A."/>
            <person name="Steindorff A."/>
            <person name="Ohm R.A."/>
            <person name="Martin F."/>
            <person name="Silar P."/>
            <person name="Natvig D.O."/>
            <person name="Lalanne C."/>
            <person name="Gautier V."/>
            <person name="Ament-Velasquez S.L."/>
            <person name="Kruys A."/>
            <person name="Hutchinson M.I."/>
            <person name="Powell A.J."/>
            <person name="Barry K."/>
            <person name="Miller A.N."/>
            <person name="Grigoriev I.V."/>
            <person name="Debuchy R."/>
            <person name="Gladieux P."/>
            <person name="Hiltunen Thoren M."/>
            <person name="Johannesson H."/>
        </authorList>
    </citation>
    <scope>NUCLEOTIDE SEQUENCE</scope>
    <source>
        <strain evidence="2">PSN243</strain>
    </source>
</reference>
<feature type="region of interest" description="Disordered" evidence="1">
    <location>
        <begin position="171"/>
        <end position="203"/>
    </location>
</feature>
<proteinExistence type="predicted"/>
<evidence type="ECO:0000256" key="1">
    <source>
        <dbReference type="SAM" id="MobiDB-lite"/>
    </source>
</evidence>
<feature type="compositionally biased region" description="Low complexity" evidence="1">
    <location>
        <begin position="225"/>
        <end position="241"/>
    </location>
</feature>
<sequence length="333" mass="35593">MPMITPPAHSLPRTVDPSMPSHHGTIGAHVHNPMLQDSSSSLSPLHPPAHRQHHQHHHHTNHPPVALPPLSDPHVSVSVPVPVSVYQPIDPQIISQPPGTSDPHAHAHANLHPNHHPHHHYTSFDDHPSSHHHHHHHHAHDSDPDTFQALLNASDEDMVGVGVGVGTVGVVNSAGTSTNHHGLHHPSHDHHRPRTQEEDDAEQAAVDRDMEMLIEQPQDEDDEQGQPQSQGPGQASNQQQHQLRDIQIPGSVAMMIDSSGPTSDINLLLAGGLAGGSASNGVGVGSTSRPGGGSGSKMDVSHLLSAHSDDDDKHDGIPKGRTIYDMKYDGTGA</sequence>
<feature type="compositionally biased region" description="Basic residues" evidence="1">
    <location>
        <begin position="181"/>
        <end position="193"/>
    </location>
</feature>
<feature type="compositionally biased region" description="Basic residues" evidence="1">
    <location>
        <begin position="106"/>
        <end position="121"/>
    </location>
</feature>
<feature type="compositionally biased region" description="Basic and acidic residues" evidence="1">
    <location>
        <begin position="307"/>
        <end position="333"/>
    </location>
</feature>
<name>A0AAV9GGU6_9PEZI</name>
<feature type="region of interest" description="Disordered" evidence="1">
    <location>
        <begin position="281"/>
        <end position="333"/>
    </location>
</feature>
<dbReference type="AlphaFoldDB" id="A0AAV9GGU6"/>
<dbReference type="EMBL" id="MU865956">
    <property type="protein sequence ID" value="KAK4446563.1"/>
    <property type="molecule type" value="Genomic_DNA"/>
</dbReference>
<keyword evidence="3" id="KW-1185">Reference proteome</keyword>
<gene>
    <name evidence="2" type="ORF">QBC34DRAFT_411450</name>
</gene>
<feature type="compositionally biased region" description="Basic residues" evidence="1">
    <location>
        <begin position="48"/>
        <end position="61"/>
    </location>
</feature>
<comment type="caution">
    <text evidence="2">The sequence shown here is derived from an EMBL/GenBank/DDBJ whole genome shotgun (WGS) entry which is preliminary data.</text>
</comment>
<feature type="region of interest" description="Disordered" evidence="1">
    <location>
        <begin position="1"/>
        <end position="73"/>
    </location>
</feature>
<evidence type="ECO:0000313" key="2">
    <source>
        <dbReference type="EMBL" id="KAK4446563.1"/>
    </source>
</evidence>
<accession>A0AAV9GGU6</accession>